<dbReference type="AlphaFoldDB" id="A0A6J7DFQ3"/>
<name>A0A6J7DFQ3_9ZZZZ</name>
<reference evidence="1" key="1">
    <citation type="submission" date="2020-05" db="EMBL/GenBank/DDBJ databases">
        <authorList>
            <person name="Chiriac C."/>
            <person name="Salcher M."/>
            <person name="Ghai R."/>
            <person name="Kavagutti S V."/>
        </authorList>
    </citation>
    <scope>NUCLEOTIDE SEQUENCE</scope>
</reference>
<organism evidence="1">
    <name type="scientific">freshwater metagenome</name>
    <dbReference type="NCBI Taxonomy" id="449393"/>
    <lineage>
        <taxon>unclassified sequences</taxon>
        <taxon>metagenomes</taxon>
        <taxon>ecological metagenomes</taxon>
    </lineage>
</organism>
<proteinExistence type="predicted"/>
<accession>A0A6J7DFQ3</accession>
<evidence type="ECO:0000313" key="1">
    <source>
        <dbReference type="EMBL" id="CAB4869386.1"/>
    </source>
</evidence>
<sequence length="46" mass="4739">MMRLDCASVSPWETSTLALPRPGAMATMSASQAVEAGVVAASVRVM</sequence>
<dbReference type="EMBL" id="CAFBLS010000055">
    <property type="protein sequence ID" value="CAB4869386.1"/>
    <property type="molecule type" value="Genomic_DNA"/>
</dbReference>
<gene>
    <name evidence="1" type="ORF">UFOPK3402_00611</name>
</gene>
<protein>
    <submittedName>
        <fullName evidence="1">Unannotated protein</fullName>
    </submittedName>
</protein>